<dbReference type="OrthoDB" id="495783at2"/>
<dbReference type="PANTHER" id="PTHR30087:SF1">
    <property type="entry name" value="HYPOTHETICAL CYTOSOLIC PROTEIN"/>
    <property type="match status" value="1"/>
</dbReference>
<comment type="caution">
    <text evidence="1">The sequence shown here is derived from an EMBL/GenBank/DDBJ whole genome shotgun (WGS) entry which is preliminary data.</text>
</comment>
<sequence>MERILISACLIGRPVRYNGTAKACGSDDILARWKTEHRLVSICPEISVGFPTPRPPAEIRGPINGSMGDFQGSDVLAGHASIVEDTGRDVTELYVRAAHETVVLAQEKGCRHAVLTDGSPSCGSSFIYDGTFLGKTKQGSGATAAALGQAGIQVWAETDIEALDAVLKAASFTE</sequence>
<evidence type="ECO:0000313" key="1">
    <source>
        <dbReference type="EMBL" id="PJI92218.1"/>
    </source>
</evidence>
<dbReference type="Pfam" id="PF04463">
    <property type="entry name" value="2-thiour_desulf"/>
    <property type="match status" value="1"/>
</dbReference>
<dbReference type="EMBL" id="PGTY01000001">
    <property type="protein sequence ID" value="PJI92218.1"/>
    <property type="molecule type" value="Genomic_DNA"/>
</dbReference>
<accession>A0A2M8WMR7</accession>
<protein>
    <submittedName>
        <fullName evidence="1">Uncharacterized protein YbbK (DUF523 family)</fullName>
    </submittedName>
</protein>
<dbReference type="RefSeq" id="WP_100367059.1">
    <property type="nucleotide sequence ID" value="NZ_PGTY01000001.1"/>
</dbReference>
<evidence type="ECO:0000313" key="2">
    <source>
        <dbReference type="Proteomes" id="UP000228531"/>
    </source>
</evidence>
<name>A0A2M8WMR7_9RHOB</name>
<dbReference type="AlphaFoldDB" id="A0A2M8WMR7"/>
<keyword evidence="2" id="KW-1185">Reference proteome</keyword>
<dbReference type="Proteomes" id="UP000228531">
    <property type="component" value="Unassembled WGS sequence"/>
</dbReference>
<dbReference type="PANTHER" id="PTHR30087">
    <property type="entry name" value="INNER MEMBRANE PROTEIN"/>
    <property type="match status" value="1"/>
</dbReference>
<reference evidence="1 2" key="1">
    <citation type="submission" date="2017-11" db="EMBL/GenBank/DDBJ databases">
        <title>Genomic Encyclopedia of Archaeal and Bacterial Type Strains, Phase II (KMG-II): From Individual Species to Whole Genera.</title>
        <authorList>
            <person name="Goeker M."/>
        </authorList>
    </citation>
    <scope>NUCLEOTIDE SEQUENCE [LARGE SCALE GENOMIC DNA]</scope>
    <source>
        <strain evidence="1 2">DSM 29128</strain>
    </source>
</reference>
<gene>
    <name evidence="1" type="ORF">BC777_1063</name>
</gene>
<proteinExistence type="predicted"/>
<dbReference type="InterPro" id="IPR007553">
    <property type="entry name" value="2-thiour_desulf"/>
</dbReference>
<organism evidence="1 2">
    <name type="scientific">Yoonia maricola</name>
    <dbReference type="NCBI Taxonomy" id="420999"/>
    <lineage>
        <taxon>Bacteria</taxon>
        <taxon>Pseudomonadati</taxon>
        <taxon>Pseudomonadota</taxon>
        <taxon>Alphaproteobacteria</taxon>
        <taxon>Rhodobacterales</taxon>
        <taxon>Paracoccaceae</taxon>
        <taxon>Yoonia</taxon>
    </lineage>
</organism>